<evidence type="ECO:0000259" key="4">
    <source>
        <dbReference type="Pfam" id="PF01370"/>
    </source>
</evidence>
<dbReference type="PANTHER" id="PTHR43103:SF5">
    <property type="entry name" value="4-EPIMERASE, PUTATIVE (AFU_ORTHOLOGUE AFUA_7G00360)-RELATED"/>
    <property type="match status" value="1"/>
</dbReference>
<keyword evidence="2" id="KW-0560">Oxidoreductase</keyword>
<keyword evidence="6" id="KW-1185">Reference proteome</keyword>
<evidence type="ECO:0000313" key="5">
    <source>
        <dbReference type="EMBL" id="MBB6429863.1"/>
    </source>
</evidence>
<dbReference type="Gene3D" id="3.40.50.720">
    <property type="entry name" value="NAD(P)-binding Rossmann-like Domain"/>
    <property type="match status" value="1"/>
</dbReference>
<protein>
    <submittedName>
        <fullName evidence="5">Nucleoside-diphosphate-sugar epimerase</fullName>
    </submittedName>
</protein>
<keyword evidence="3" id="KW-0520">NAD</keyword>
<evidence type="ECO:0000256" key="1">
    <source>
        <dbReference type="ARBA" id="ARBA00007637"/>
    </source>
</evidence>
<evidence type="ECO:0000256" key="2">
    <source>
        <dbReference type="ARBA" id="ARBA00023002"/>
    </source>
</evidence>
<dbReference type="RefSeq" id="WP_184677423.1">
    <property type="nucleotide sequence ID" value="NZ_JACHGY010000001.1"/>
</dbReference>
<dbReference type="InterPro" id="IPR001509">
    <property type="entry name" value="Epimerase_deHydtase"/>
</dbReference>
<organism evidence="5 6">
    <name type="scientific">Algisphaera agarilytica</name>
    <dbReference type="NCBI Taxonomy" id="1385975"/>
    <lineage>
        <taxon>Bacteria</taxon>
        <taxon>Pseudomonadati</taxon>
        <taxon>Planctomycetota</taxon>
        <taxon>Phycisphaerae</taxon>
        <taxon>Phycisphaerales</taxon>
        <taxon>Phycisphaeraceae</taxon>
        <taxon>Algisphaera</taxon>
    </lineage>
</organism>
<proteinExistence type="inferred from homology"/>
<comment type="caution">
    <text evidence="5">The sequence shown here is derived from an EMBL/GenBank/DDBJ whole genome shotgun (WGS) entry which is preliminary data.</text>
</comment>
<dbReference type="InterPro" id="IPR036291">
    <property type="entry name" value="NAD(P)-bd_dom_sf"/>
</dbReference>
<sequence length="300" mass="33330">MRIFITGAGGRIGSGVAEHLQEVGHEVVATDVAYRPELPFRLHLADLCDEQAVYPLIEGCDAVIHLGNHAHAHAVRPEQKVLTQNMAMNANVYYAALQVGIRNIVGISSVQATLGYHSSRLRRGEMRVCHHPYLPFDGNLPRNTGNNSYAMSKSFGEQMLEAMTTEYANLAAISVRLPWVEFVKRRHNWHYFKPLEPTDRRLAEGMTYITSDDVATALRAMVEQPAAGYRQYFIAQSLVVKGMTNAEVAAKYLPDLEVRGPMDGGHGLVDLSAMQRDFNWQPEHPPIEVDLAADHVSAEA</sequence>
<feature type="domain" description="NAD-dependent epimerase/dehydratase" evidence="4">
    <location>
        <begin position="3"/>
        <end position="178"/>
    </location>
</feature>
<dbReference type="SUPFAM" id="SSF51735">
    <property type="entry name" value="NAD(P)-binding Rossmann-fold domains"/>
    <property type="match status" value="1"/>
</dbReference>
<dbReference type="PANTHER" id="PTHR43103">
    <property type="entry name" value="NUCLEOSIDE-DIPHOSPHATE-SUGAR EPIMERASE"/>
    <property type="match status" value="1"/>
</dbReference>
<gene>
    <name evidence="5" type="ORF">HNQ40_001669</name>
</gene>
<accession>A0A7X0H5V0</accession>
<dbReference type="AlphaFoldDB" id="A0A7X0H5V0"/>
<name>A0A7X0H5V0_9BACT</name>
<reference evidence="5 6" key="1">
    <citation type="submission" date="2020-08" db="EMBL/GenBank/DDBJ databases">
        <title>Genomic Encyclopedia of Type Strains, Phase IV (KMG-IV): sequencing the most valuable type-strain genomes for metagenomic binning, comparative biology and taxonomic classification.</title>
        <authorList>
            <person name="Goeker M."/>
        </authorList>
    </citation>
    <scope>NUCLEOTIDE SEQUENCE [LARGE SCALE GENOMIC DNA]</scope>
    <source>
        <strain evidence="5 6">DSM 103725</strain>
    </source>
</reference>
<comment type="similarity">
    <text evidence="1">Belongs to the NAD(P)-dependent epimerase/dehydratase family.</text>
</comment>
<dbReference type="Proteomes" id="UP000541810">
    <property type="component" value="Unassembled WGS sequence"/>
</dbReference>
<dbReference type="Pfam" id="PF01370">
    <property type="entry name" value="Epimerase"/>
    <property type="match status" value="1"/>
</dbReference>
<dbReference type="GO" id="GO:0016491">
    <property type="term" value="F:oxidoreductase activity"/>
    <property type="evidence" value="ECO:0007669"/>
    <property type="project" value="UniProtKB-KW"/>
</dbReference>
<evidence type="ECO:0000313" key="6">
    <source>
        <dbReference type="Proteomes" id="UP000541810"/>
    </source>
</evidence>
<dbReference type="EMBL" id="JACHGY010000001">
    <property type="protein sequence ID" value="MBB6429863.1"/>
    <property type="molecule type" value="Genomic_DNA"/>
</dbReference>
<evidence type="ECO:0000256" key="3">
    <source>
        <dbReference type="ARBA" id="ARBA00023027"/>
    </source>
</evidence>